<comment type="catalytic activity">
    <reaction evidence="1">
        <text>2'-deoxyuridine + phosphate = 2-deoxy-alpha-D-ribose 1-phosphate + uracil</text>
        <dbReference type="Rhea" id="RHEA:22824"/>
        <dbReference type="ChEBI" id="CHEBI:16450"/>
        <dbReference type="ChEBI" id="CHEBI:17568"/>
        <dbReference type="ChEBI" id="CHEBI:43474"/>
        <dbReference type="ChEBI" id="CHEBI:57259"/>
        <dbReference type="EC" id="2.4.2.2"/>
    </reaction>
</comment>
<evidence type="ECO:0000313" key="13">
    <source>
        <dbReference type="EMBL" id="PWI56974.1"/>
    </source>
</evidence>
<dbReference type="EMBL" id="MPDK01000021">
    <property type="protein sequence ID" value="PWI56974.1"/>
    <property type="molecule type" value="Genomic_DNA"/>
</dbReference>
<dbReference type="Gene3D" id="3.90.1170.30">
    <property type="entry name" value="Pyrimidine nucleoside phosphorylase-like, C-terminal domain"/>
    <property type="match status" value="1"/>
</dbReference>
<dbReference type="NCBIfam" id="TIGR02644">
    <property type="entry name" value="Y_phosphoryl"/>
    <property type="match status" value="1"/>
</dbReference>
<dbReference type="FunFam" id="3.40.1030.10:FF:000003">
    <property type="entry name" value="Pyrimidine-nucleoside phosphorylase"/>
    <property type="match status" value="1"/>
</dbReference>
<dbReference type="Gene3D" id="3.40.1030.10">
    <property type="entry name" value="Nucleoside phosphorylase/phosphoribosyltransferase catalytic domain"/>
    <property type="match status" value="1"/>
</dbReference>
<dbReference type="InterPro" id="IPR018090">
    <property type="entry name" value="Pyrmidine_PPas_bac/euk"/>
</dbReference>
<dbReference type="InterPro" id="IPR017459">
    <property type="entry name" value="Glycosyl_Trfase_fam3_N_dom"/>
</dbReference>
<dbReference type="InterPro" id="IPR036320">
    <property type="entry name" value="Glycosyl_Trfase_fam3_N_dom_sf"/>
</dbReference>
<feature type="domain" description="Pyrimidine nucleoside phosphorylase C-terminal" evidence="12">
    <location>
        <begin position="344"/>
        <end position="418"/>
    </location>
</feature>
<evidence type="ECO:0000256" key="1">
    <source>
        <dbReference type="ARBA" id="ARBA00001066"/>
    </source>
</evidence>
<dbReference type="InterPro" id="IPR036566">
    <property type="entry name" value="PYNP-like_C_sf"/>
</dbReference>
<keyword evidence="14" id="KW-1185">Reference proteome</keyword>
<evidence type="ECO:0000256" key="2">
    <source>
        <dbReference type="ARBA" id="ARBA00001958"/>
    </source>
</evidence>
<dbReference type="OrthoDB" id="9763887at2"/>
<comment type="subunit">
    <text evidence="5">Homodimer.</text>
</comment>
<dbReference type="RefSeq" id="WP_109431219.1">
    <property type="nucleotide sequence ID" value="NZ_MPDK01000021.1"/>
</dbReference>
<dbReference type="SMART" id="SM00941">
    <property type="entry name" value="PYNP_C"/>
    <property type="match status" value="1"/>
</dbReference>
<evidence type="ECO:0000256" key="7">
    <source>
        <dbReference type="ARBA" id="ARBA00014680"/>
    </source>
</evidence>
<dbReference type="Pfam" id="PF07831">
    <property type="entry name" value="PYNP_C"/>
    <property type="match status" value="1"/>
</dbReference>
<dbReference type="GO" id="GO:0006213">
    <property type="term" value="P:pyrimidine nucleoside metabolic process"/>
    <property type="evidence" value="ECO:0007669"/>
    <property type="project" value="InterPro"/>
</dbReference>
<dbReference type="Proteomes" id="UP000245380">
    <property type="component" value="Unassembled WGS sequence"/>
</dbReference>
<dbReference type="PANTHER" id="PTHR10515:SF0">
    <property type="entry name" value="THYMIDINE PHOSPHORYLASE"/>
    <property type="match status" value="1"/>
</dbReference>
<evidence type="ECO:0000256" key="4">
    <source>
        <dbReference type="ARBA" id="ARBA00006915"/>
    </source>
</evidence>
<evidence type="ECO:0000259" key="12">
    <source>
        <dbReference type="SMART" id="SM00941"/>
    </source>
</evidence>
<dbReference type="EC" id="2.4.2.2" evidence="6"/>
<comment type="function">
    <text evidence="3">Catalyzes phosphorolysis of the pyrimidine nucleosides uridine, thymidine and 2'-deoxyuridine with the formation of the corresponding pyrimidine base and ribose-1-phosphate.</text>
</comment>
<dbReference type="InterPro" id="IPR017872">
    <property type="entry name" value="Pyrmidine_PPase_CS"/>
</dbReference>
<comment type="similarity">
    <text evidence="4">Belongs to the thymidine/pyrimidine-nucleoside phosphorylase family.</text>
</comment>
<dbReference type="Pfam" id="PF02885">
    <property type="entry name" value="Glycos_trans_3N"/>
    <property type="match status" value="1"/>
</dbReference>
<gene>
    <name evidence="13" type="ORF">BM613_10850</name>
</gene>
<comment type="catalytic activity">
    <reaction evidence="11">
        <text>thymidine + phosphate = 2-deoxy-alpha-D-ribose 1-phosphate + thymine</text>
        <dbReference type="Rhea" id="RHEA:16037"/>
        <dbReference type="ChEBI" id="CHEBI:17748"/>
        <dbReference type="ChEBI" id="CHEBI:17821"/>
        <dbReference type="ChEBI" id="CHEBI:43474"/>
        <dbReference type="ChEBI" id="CHEBI:57259"/>
        <dbReference type="EC" id="2.4.2.2"/>
    </reaction>
</comment>
<dbReference type="InterPro" id="IPR013102">
    <property type="entry name" value="PYNP_C"/>
</dbReference>
<evidence type="ECO:0000256" key="11">
    <source>
        <dbReference type="ARBA" id="ARBA00048525"/>
    </source>
</evidence>
<evidence type="ECO:0000256" key="9">
    <source>
        <dbReference type="ARBA" id="ARBA00022679"/>
    </source>
</evidence>
<dbReference type="GO" id="GO:0009032">
    <property type="term" value="F:thymidine phosphorylase activity"/>
    <property type="evidence" value="ECO:0007669"/>
    <property type="project" value="TreeGrafter"/>
</dbReference>
<dbReference type="PIRSF" id="PIRSF000478">
    <property type="entry name" value="TP_PyNP"/>
    <property type="match status" value="1"/>
</dbReference>
<name>A0A2U3D6R4_SULT2</name>
<protein>
    <recommendedName>
        <fullName evidence="7">Pyrimidine-nucleoside phosphorylase</fullName>
        <ecNumber evidence="6">2.4.2.2</ecNumber>
    </recommendedName>
</protein>
<dbReference type="Pfam" id="PF00591">
    <property type="entry name" value="Glycos_transf_3"/>
    <property type="match status" value="1"/>
</dbReference>
<dbReference type="AlphaFoldDB" id="A0A2U3D6R4"/>
<dbReference type="InterPro" id="IPR035902">
    <property type="entry name" value="Nuc_phospho_transferase"/>
</dbReference>
<reference evidence="13 14" key="1">
    <citation type="submission" date="2016-11" db="EMBL/GenBank/DDBJ databases">
        <title>Comparative genomics of Acidibacillus ferroxidans species.</title>
        <authorList>
            <person name="Oliveira G."/>
            <person name="Nunes G."/>
            <person name="Oliveira R."/>
            <person name="Araujo F."/>
            <person name="Salim A."/>
            <person name="Scholte L."/>
            <person name="Morais D."/>
            <person name="Nancucheo I."/>
            <person name="Johnson D.B."/>
            <person name="Grail B."/>
            <person name="Bittencourt J."/>
            <person name="Valadares R."/>
        </authorList>
    </citation>
    <scope>NUCLEOTIDE SEQUENCE [LARGE SCALE GENOMIC DNA]</scope>
    <source>
        <strain evidence="13 14">Y002</strain>
    </source>
</reference>
<evidence type="ECO:0000256" key="6">
    <source>
        <dbReference type="ARBA" id="ARBA00011889"/>
    </source>
</evidence>
<dbReference type="PROSITE" id="PS00647">
    <property type="entry name" value="THYMID_PHOSPHORYLASE"/>
    <property type="match status" value="1"/>
</dbReference>
<dbReference type="NCBIfam" id="NF004490">
    <property type="entry name" value="PRK05820.1"/>
    <property type="match status" value="1"/>
</dbReference>
<dbReference type="SUPFAM" id="SSF52418">
    <property type="entry name" value="Nucleoside phosphorylase/phosphoribosyltransferase catalytic domain"/>
    <property type="match status" value="1"/>
</dbReference>
<keyword evidence="8" id="KW-0328">Glycosyltransferase</keyword>
<dbReference type="GO" id="GO:0006206">
    <property type="term" value="P:pyrimidine nucleobase metabolic process"/>
    <property type="evidence" value="ECO:0007669"/>
    <property type="project" value="InterPro"/>
</dbReference>
<dbReference type="InterPro" id="IPR000053">
    <property type="entry name" value="Thymidine/pyrmidine_PPase"/>
</dbReference>
<accession>A0A2U3D6R4</accession>
<organism evidence="13 14">
    <name type="scientific">Sulfoacidibacillus thermotolerans</name>
    <name type="common">Acidibacillus sulfuroxidans</name>
    <dbReference type="NCBI Taxonomy" id="1765684"/>
    <lineage>
        <taxon>Bacteria</taxon>
        <taxon>Bacillati</taxon>
        <taxon>Bacillota</taxon>
        <taxon>Bacilli</taxon>
        <taxon>Bacillales</taxon>
        <taxon>Alicyclobacillaceae</taxon>
        <taxon>Sulfoacidibacillus</taxon>
    </lineage>
</organism>
<dbReference type="Gene3D" id="1.20.970.10">
    <property type="entry name" value="Transferase, Pyrimidine Nucleoside Phosphorylase, Chain C"/>
    <property type="match status" value="1"/>
</dbReference>
<sequence length="451" mass="48342">MHPVDYIARKRDGHELTKEELTAWIHSYVKGAIPDYQMAAWLMAVYLQGMSKGETSALTEAMVSSGETLDLSEFGTLTGDKHSTGGVGDKTSFVVGPLAAACGVKVAKMSGRGLSHTGGTIDKLESIAQIRTSLSVTDFMAQVKQIGLVICGQTADLAPADKLLYALRDVTATVDSLPLIASSIMSKKIAAGAQHIVLDVKVGEGAFMKTIEQGIELAATMVGIGADLGRNVVAYITDMNAPLGRSIGNALEVYEAVQTLKGNGPKDLTDICVVLAAEMVHLAKKISFEQAKTDVIAALTSGQGLEKFKQMVEAQGGLWDQAQNIPVLPQAPVTWQVYAMQEGYIETIHALQLGQIAMELGAGRERKEDAIDPAVGIVLHKQPGDFCTLEAPLATLYTRTEAQARRAQEKLLKAVKWSALQPEAVPHYYAKVTLDGILRIAEQTLLPREFA</sequence>
<comment type="caution">
    <text evidence="13">The sequence shown here is derived from an EMBL/GenBank/DDBJ whole genome shotgun (WGS) entry which is preliminary data.</text>
</comment>
<evidence type="ECO:0000256" key="3">
    <source>
        <dbReference type="ARBA" id="ARBA00003877"/>
    </source>
</evidence>
<evidence type="ECO:0000313" key="14">
    <source>
        <dbReference type="Proteomes" id="UP000245380"/>
    </source>
</evidence>
<dbReference type="SUPFAM" id="SSF54680">
    <property type="entry name" value="Pyrimidine nucleoside phosphorylase C-terminal domain"/>
    <property type="match status" value="1"/>
</dbReference>
<keyword evidence="9" id="KW-0808">Transferase</keyword>
<evidence type="ECO:0000256" key="10">
    <source>
        <dbReference type="ARBA" id="ARBA00048453"/>
    </source>
</evidence>
<dbReference type="PANTHER" id="PTHR10515">
    <property type="entry name" value="THYMIDINE PHOSPHORYLASE"/>
    <property type="match status" value="1"/>
</dbReference>
<proteinExistence type="inferred from homology"/>
<comment type="cofactor">
    <cofactor evidence="2">
        <name>K(+)</name>
        <dbReference type="ChEBI" id="CHEBI:29103"/>
    </cofactor>
</comment>
<dbReference type="GO" id="GO:0005829">
    <property type="term" value="C:cytosol"/>
    <property type="evidence" value="ECO:0007669"/>
    <property type="project" value="TreeGrafter"/>
</dbReference>
<evidence type="ECO:0000256" key="5">
    <source>
        <dbReference type="ARBA" id="ARBA00011738"/>
    </source>
</evidence>
<evidence type="ECO:0000256" key="8">
    <source>
        <dbReference type="ARBA" id="ARBA00022676"/>
    </source>
</evidence>
<dbReference type="InterPro" id="IPR000312">
    <property type="entry name" value="Glycosyl_Trfase_fam3"/>
</dbReference>
<dbReference type="SUPFAM" id="SSF47648">
    <property type="entry name" value="Nucleoside phosphorylase/phosphoribosyltransferase N-terminal domain"/>
    <property type="match status" value="1"/>
</dbReference>
<dbReference type="GO" id="GO:0004645">
    <property type="term" value="F:1,4-alpha-oligoglucan phosphorylase activity"/>
    <property type="evidence" value="ECO:0007669"/>
    <property type="project" value="InterPro"/>
</dbReference>
<comment type="catalytic activity">
    <reaction evidence="10">
        <text>uridine + phosphate = alpha-D-ribose 1-phosphate + uracil</text>
        <dbReference type="Rhea" id="RHEA:24388"/>
        <dbReference type="ChEBI" id="CHEBI:16704"/>
        <dbReference type="ChEBI" id="CHEBI:17568"/>
        <dbReference type="ChEBI" id="CHEBI:43474"/>
        <dbReference type="ChEBI" id="CHEBI:57720"/>
        <dbReference type="EC" id="2.4.2.2"/>
    </reaction>
</comment>